<dbReference type="AlphaFoldDB" id="K1PAT2"/>
<dbReference type="EMBL" id="JH817668">
    <property type="protein sequence ID" value="EKC20912.1"/>
    <property type="molecule type" value="Genomic_DNA"/>
</dbReference>
<dbReference type="InterPro" id="IPR016187">
    <property type="entry name" value="CTDL_fold"/>
</dbReference>
<proteinExistence type="predicted"/>
<dbReference type="PROSITE" id="PS00615">
    <property type="entry name" value="C_TYPE_LECTIN_1"/>
    <property type="match status" value="1"/>
</dbReference>
<dbReference type="InterPro" id="IPR018378">
    <property type="entry name" value="C-type_lectin_CS"/>
</dbReference>
<gene>
    <name evidence="1" type="ORF">CGI_10005100</name>
</gene>
<dbReference type="Gene3D" id="3.10.100.10">
    <property type="entry name" value="Mannose-Binding Protein A, subunit A"/>
    <property type="match status" value="1"/>
</dbReference>
<dbReference type="Pfam" id="PF00059">
    <property type="entry name" value="Lectin_C"/>
    <property type="match status" value="1"/>
</dbReference>
<dbReference type="PANTHER" id="PTHR22803">
    <property type="entry name" value="MANNOSE, PHOSPHOLIPASE, LECTIN RECEPTOR RELATED"/>
    <property type="match status" value="1"/>
</dbReference>
<dbReference type="InterPro" id="IPR016186">
    <property type="entry name" value="C-type_lectin-like/link_sf"/>
</dbReference>
<dbReference type="InParanoid" id="K1PAT2"/>
<dbReference type="PROSITE" id="PS50041">
    <property type="entry name" value="C_TYPE_LECTIN_2"/>
    <property type="match status" value="1"/>
</dbReference>
<protein>
    <submittedName>
        <fullName evidence="1">Aggrecan core protein</fullName>
    </submittedName>
</protein>
<accession>K1PAT2</accession>
<name>K1PAT2_MAGGI</name>
<sequence>MWHFVQDHSDYVEKGSSYERRPDCEKKYDCGTWTGANDISVEDSFVWIGSNTPVTFTNWTGANPDDDMVTEDLDCVEIFYDSTWNDRPCPHLEPFICEK</sequence>
<dbReference type="InterPro" id="IPR050111">
    <property type="entry name" value="C-type_lectin/snaclec_domain"/>
</dbReference>
<dbReference type="SUPFAM" id="SSF56436">
    <property type="entry name" value="C-type lectin-like"/>
    <property type="match status" value="1"/>
</dbReference>
<evidence type="ECO:0000313" key="1">
    <source>
        <dbReference type="EMBL" id="EKC20912.1"/>
    </source>
</evidence>
<dbReference type="InterPro" id="IPR001304">
    <property type="entry name" value="C-type_lectin-like"/>
</dbReference>
<reference evidence="1" key="1">
    <citation type="journal article" date="2012" name="Nature">
        <title>The oyster genome reveals stress adaptation and complexity of shell formation.</title>
        <authorList>
            <person name="Zhang G."/>
            <person name="Fang X."/>
            <person name="Guo X."/>
            <person name="Li L."/>
            <person name="Luo R."/>
            <person name="Xu F."/>
            <person name="Yang P."/>
            <person name="Zhang L."/>
            <person name="Wang X."/>
            <person name="Qi H."/>
            <person name="Xiong Z."/>
            <person name="Que H."/>
            <person name="Xie Y."/>
            <person name="Holland P.W."/>
            <person name="Paps J."/>
            <person name="Zhu Y."/>
            <person name="Wu F."/>
            <person name="Chen Y."/>
            <person name="Wang J."/>
            <person name="Peng C."/>
            <person name="Meng J."/>
            <person name="Yang L."/>
            <person name="Liu J."/>
            <person name="Wen B."/>
            <person name="Zhang N."/>
            <person name="Huang Z."/>
            <person name="Zhu Q."/>
            <person name="Feng Y."/>
            <person name="Mount A."/>
            <person name="Hedgecock D."/>
            <person name="Xu Z."/>
            <person name="Liu Y."/>
            <person name="Domazet-Loso T."/>
            <person name="Du Y."/>
            <person name="Sun X."/>
            <person name="Zhang S."/>
            <person name="Liu B."/>
            <person name="Cheng P."/>
            <person name="Jiang X."/>
            <person name="Li J."/>
            <person name="Fan D."/>
            <person name="Wang W."/>
            <person name="Fu W."/>
            <person name="Wang T."/>
            <person name="Wang B."/>
            <person name="Zhang J."/>
            <person name="Peng Z."/>
            <person name="Li Y."/>
            <person name="Li N."/>
            <person name="Wang J."/>
            <person name="Chen M."/>
            <person name="He Y."/>
            <person name="Tan F."/>
            <person name="Song X."/>
            <person name="Zheng Q."/>
            <person name="Huang R."/>
            <person name="Yang H."/>
            <person name="Du X."/>
            <person name="Chen L."/>
            <person name="Yang M."/>
            <person name="Gaffney P.M."/>
            <person name="Wang S."/>
            <person name="Luo L."/>
            <person name="She Z."/>
            <person name="Ming Y."/>
            <person name="Huang W."/>
            <person name="Zhang S."/>
            <person name="Huang B."/>
            <person name="Zhang Y."/>
            <person name="Qu T."/>
            <person name="Ni P."/>
            <person name="Miao G."/>
            <person name="Wang J."/>
            <person name="Wang Q."/>
            <person name="Steinberg C.E."/>
            <person name="Wang H."/>
            <person name="Li N."/>
            <person name="Qian L."/>
            <person name="Zhang G."/>
            <person name="Li Y."/>
            <person name="Yang H."/>
            <person name="Liu X."/>
            <person name="Wang J."/>
            <person name="Yin Y."/>
            <person name="Wang J."/>
        </authorList>
    </citation>
    <scope>NUCLEOTIDE SEQUENCE [LARGE SCALE GENOMIC DNA]</scope>
    <source>
        <strain evidence="1">05x7-T-G4-1.051#20</strain>
    </source>
</reference>
<organism evidence="1">
    <name type="scientific">Magallana gigas</name>
    <name type="common">Pacific oyster</name>
    <name type="synonym">Crassostrea gigas</name>
    <dbReference type="NCBI Taxonomy" id="29159"/>
    <lineage>
        <taxon>Eukaryota</taxon>
        <taxon>Metazoa</taxon>
        <taxon>Spiralia</taxon>
        <taxon>Lophotrochozoa</taxon>
        <taxon>Mollusca</taxon>
        <taxon>Bivalvia</taxon>
        <taxon>Autobranchia</taxon>
        <taxon>Pteriomorphia</taxon>
        <taxon>Ostreida</taxon>
        <taxon>Ostreoidea</taxon>
        <taxon>Ostreidae</taxon>
        <taxon>Magallana</taxon>
    </lineage>
</organism>
<dbReference type="HOGENOM" id="CLU_2322648_0_0_1"/>